<comment type="caution">
    <text evidence="1">The sequence shown here is derived from an EMBL/GenBank/DDBJ whole genome shotgun (WGS) entry which is preliminary data.</text>
</comment>
<proteinExistence type="predicted"/>
<protein>
    <submittedName>
        <fullName evidence="1">Uncharacterized protein</fullName>
    </submittedName>
</protein>
<evidence type="ECO:0000313" key="2">
    <source>
        <dbReference type="Proteomes" id="UP000033441"/>
    </source>
</evidence>
<reference evidence="1 2" key="1">
    <citation type="submission" date="2015-02" db="EMBL/GenBank/DDBJ databases">
        <title>Genome Sequencing of Rickettsiales.</title>
        <authorList>
            <person name="Daugherty S.C."/>
            <person name="Su Q."/>
            <person name="Abolude K."/>
            <person name="Beier-Sexton M."/>
            <person name="Carlyon J.A."/>
            <person name="Carter R."/>
            <person name="Day N.P."/>
            <person name="Dumler S.J."/>
            <person name="Dyachenko V."/>
            <person name="Godinez A."/>
            <person name="Kurtti T.J."/>
            <person name="Lichay M."/>
            <person name="Mullins K.E."/>
            <person name="Ott S."/>
            <person name="Pappas-Brown V."/>
            <person name="Paris D.H."/>
            <person name="Patel P."/>
            <person name="Richards A.L."/>
            <person name="Sadzewicz L."/>
            <person name="Sears K."/>
            <person name="Seidman D."/>
            <person name="Sengamalay N."/>
            <person name="Stenos J."/>
            <person name="Tallon L.J."/>
            <person name="Vincent G."/>
            <person name="Fraser C.M."/>
            <person name="Munderloh U."/>
            <person name="Dunning-Hotopp J.C."/>
        </authorList>
    </citation>
    <scope>NUCLEOTIDE SEQUENCE [LARGE SCALE GENOMIC DNA]</scope>
    <source>
        <strain evidence="1 2">ApMUC09</strain>
    </source>
</reference>
<dbReference type="AlphaFoldDB" id="A0A0F3NAI4"/>
<gene>
    <name evidence="1" type="ORF">APHMUC_1461</name>
</gene>
<dbReference type="EMBL" id="LANV01000001">
    <property type="protein sequence ID" value="KJV63939.1"/>
    <property type="molecule type" value="Genomic_DNA"/>
</dbReference>
<accession>A0A0F3NAI4</accession>
<evidence type="ECO:0000313" key="1">
    <source>
        <dbReference type="EMBL" id="KJV63939.1"/>
    </source>
</evidence>
<name>A0A0F3NAI4_ANAPH</name>
<sequence>MYDFCCLGFDFAGNSDFAKYCWNNNLSYSDSILEDRGVCTFGIADCTEMLIYNSTEFLAN</sequence>
<dbReference type="Proteomes" id="UP000033441">
    <property type="component" value="Unassembled WGS sequence"/>
</dbReference>
<organism evidence="1 2">
    <name type="scientific">Anaplasma phagocytophilum str. ApMUC09</name>
    <dbReference type="NCBI Taxonomy" id="1359152"/>
    <lineage>
        <taxon>Bacteria</taxon>
        <taxon>Pseudomonadati</taxon>
        <taxon>Pseudomonadota</taxon>
        <taxon>Alphaproteobacteria</taxon>
        <taxon>Rickettsiales</taxon>
        <taxon>Anaplasmataceae</taxon>
        <taxon>Anaplasma</taxon>
        <taxon>phagocytophilum group</taxon>
    </lineage>
</organism>